<dbReference type="OrthoDB" id="25211at2157"/>
<evidence type="ECO:0000256" key="4">
    <source>
        <dbReference type="PIRNR" id="PIRNR009265"/>
    </source>
</evidence>
<dbReference type="PANTHER" id="PTHR42202:SF1">
    <property type="entry name" value="GTP CYCLOHYDROLASE III"/>
    <property type="match status" value="1"/>
</dbReference>
<comment type="catalytic activity">
    <reaction evidence="3 4">
        <text>GTP + 3 H2O = 2-amino-5-formylamino-6-(5-phospho-D-ribosylamino)pyrimidin-4(3H)-one + 2 phosphate + 2 H(+)</text>
        <dbReference type="Rhea" id="RHEA:22468"/>
        <dbReference type="ChEBI" id="CHEBI:15377"/>
        <dbReference type="ChEBI" id="CHEBI:15378"/>
        <dbReference type="ChEBI" id="CHEBI:37565"/>
        <dbReference type="ChEBI" id="CHEBI:43474"/>
        <dbReference type="ChEBI" id="CHEBI:57258"/>
        <dbReference type="EC" id="3.5.4.29"/>
    </reaction>
</comment>
<keyword evidence="2 3" id="KW-0342">GTP-binding</keyword>
<dbReference type="InterPro" id="IPR007839">
    <property type="entry name" value="GTP_CycHdrlase_3"/>
</dbReference>
<evidence type="ECO:0000313" key="6">
    <source>
        <dbReference type="Proteomes" id="UP000248410"/>
    </source>
</evidence>
<accession>A0A2U9IMD9</accession>
<dbReference type="EMBL" id="CP029288">
    <property type="protein sequence ID" value="AWR97182.1"/>
    <property type="molecule type" value="Genomic_DNA"/>
</dbReference>
<sequence length="236" mass="27264">MKIFLIELRNYREWTESLGYDREWKIQETQHELSKYINKIVAKYNGFLLPLRYDFFLIIADGISNQNLLDIYNKISTISPTKAIACLGYGKTPLEAEQNAFQCIHKNSQVLEDFPDELVTACHFDIDSFTELTIRTSAYTALMNFNNIYNKISNEIYKLGGITQYLGGDNFIAFIDYSKISDIIKITDETDKIKVGIGVGPNARIAMENATKALEEIRKTRDKKWMKLQSTLELHY</sequence>
<keyword evidence="1 3" id="KW-0378">Hydrolase</keyword>
<dbReference type="Gene3D" id="3.30.70.270">
    <property type="match status" value="1"/>
</dbReference>
<reference evidence="5 6" key="1">
    <citation type="submission" date="2018-05" db="EMBL/GenBank/DDBJ databases">
        <title>Complete Genome Sequences of Extremely Thermoacidophilic, Metal-Mobilizing Type-Strain Members of the Archaeal Family Sulfolobaceae: Acidianus brierleyi DSM-1651T, Acidianus sulfidivorans DSM-18786T, Metallosphaera hakonensis DSM-7519T, and Metallosphaera prunae DSM-10039T.</title>
        <authorList>
            <person name="Counts J.A."/>
            <person name="Kelly R.M."/>
        </authorList>
    </citation>
    <scope>NUCLEOTIDE SEQUENCE [LARGE SCALE GENOMIC DNA]</scope>
    <source>
        <strain evidence="5 6">JP7</strain>
    </source>
</reference>
<dbReference type="EC" id="3.5.4.29" evidence="3 4"/>
<evidence type="ECO:0000256" key="3">
    <source>
        <dbReference type="HAMAP-Rule" id="MF_00608"/>
    </source>
</evidence>
<evidence type="ECO:0000256" key="2">
    <source>
        <dbReference type="ARBA" id="ARBA00023134"/>
    </source>
</evidence>
<dbReference type="InterPro" id="IPR029787">
    <property type="entry name" value="Nucleotide_cyclase"/>
</dbReference>
<keyword evidence="3" id="KW-0547">Nucleotide-binding</keyword>
<protein>
    <recommendedName>
        <fullName evidence="3 4">GTP cyclohydrolase III</fullName>
        <ecNumber evidence="3 4">3.5.4.29</ecNumber>
    </recommendedName>
</protein>
<comment type="function">
    <text evidence="3 4">Catalyzes the formation of 2-amino-5-formylamino-6-ribofuranosylamino-4(3H)-pyrimidinone ribonucleotide monophosphate and inorganic phosphate from GTP. Also has an independent pyrophosphate phosphohydrolase activity.</text>
</comment>
<dbReference type="AlphaFoldDB" id="A0A2U9IMD9"/>
<dbReference type="PANTHER" id="PTHR42202">
    <property type="entry name" value="GTP CYCLOHYDROLASE III"/>
    <property type="match status" value="1"/>
</dbReference>
<gene>
    <name evidence="3" type="primary">gch3</name>
    <name evidence="5" type="ORF">DFR86_06135</name>
</gene>
<name>A0A2U9IMD9_9CREN</name>
<dbReference type="GO" id="GO:0043740">
    <property type="term" value="F:GTP cyclohydrolase IIa activity"/>
    <property type="evidence" value="ECO:0007669"/>
    <property type="project" value="UniProtKB-UniRule"/>
</dbReference>
<dbReference type="RefSeq" id="WP_110380072.1">
    <property type="nucleotide sequence ID" value="NZ_CP029288.2"/>
</dbReference>
<dbReference type="Pfam" id="PF05165">
    <property type="entry name" value="GCH_III"/>
    <property type="match status" value="1"/>
</dbReference>
<dbReference type="Gene3D" id="3.30.70.1230">
    <property type="entry name" value="Nucleotide cyclase"/>
    <property type="match status" value="1"/>
</dbReference>
<dbReference type="GO" id="GO:0005525">
    <property type="term" value="F:GTP binding"/>
    <property type="evidence" value="ECO:0007669"/>
    <property type="project" value="UniProtKB-KW"/>
</dbReference>
<dbReference type="Proteomes" id="UP000248410">
    <property type="component" value="Chromosome"/>
</dbReference>
<evidence type="ECO:0000256" key="1">
    <source>
        <dbReference type="ARBA" id="ARBA00022801"/>
    </source>
</evidence>
<dbReference type="KEGG" id="asul:DFR86_06135"/>
<comment type="similarity">
    <text evidence="3 4">Belongs to the archaeal-type GTP cyclohydrolase family.</text>
</comment>
<dbReference type="GeneID" id="36837530"/>
<dbReference type="HAMAP" id="MF_00608">
    <property type="entry name" value="GTP_cyclohydro_3"/>
    <property type="match status" value="1"/>
</dbReference>
<proteinExistence type="inferred from homology"/>
<dbReference type="InterPro" id="IPR043128">
    <property type="entry name" value="Rev_trsase/Diguanyl_cyclase"/>
</dbReference>
<evidence type="ECO:0000313" key="5">
    <source>
        <dbReference type="EMBL" id="AWR97182.1"/>
    </source>
</evidence>
<dbReference type="PIRSF" id="PIRSF009265">
    <property type="entry name" value="GTP_cyclohydro_3"/>
    <property type="match status" value="1"/>
</dbReference>
<organism evidence="5 6">
    <name type="scientific">Acidianus sulfidivorans JP7</name>
    <dbReference type="NCBI Taxonomy" id="619593"/>
    <lineage>
        <taxon>Archaea</taxon>
        <taxon>Thermoproteota</taxon>
        <taxon>Thermoprotei</taxon>
        <taxon>Sulfolobales</taxon>
        <taxon>Sulfolobaceae</taxon>
        <taxon>Acidianus</taxon>
    </lineage>
</organism>
<keyword evidence="6" id="KW-1185">Reference proteome</keyword>